<dbReference type="OrthoDB" id="6359816at2759"/>
<gene>
    <name evidence="1" type="ORF">CNMCM6805_000385</name>
</gene>
<dbReference type="Proteomes" id="UP000653565">
    <property type="component" value="Unassembled WGS sequence"/>
</dbReference>
<reference evidence="1" key="1">
    <citation type="journal article" date="2020" name="bioRxiv">
        <title>Genomic and phenotypic heterogeneity of clinical isolates of the human pathogens Aspergillus fumigatus, Aspergillus lentulus and Aspergillus fumigatiaffinis.</title>
        <authorList>
            <person name="dos Santos R.A.C."/>
            <person name="Steenwyk J.L."/>
            <person name="Rivero-Menendez O."/>
            <person name="Mead M.E."/>
            <person name="Silva L.P."/>
            <person name="Bastos R.W."/>
            <person name="Alastruey-Izquierdo A."/>
            <person name="Goldman G.H."/>
            <person name="Rokas A."/>
        </authorList>
    </citation>
    <scope>NUCLEOTIDE SEQUENCE</scope>
    <source>
        <strain evidence="1">CNM-CM6805</strain>
    </source>
</reference>
<keyword evidence="2" id="KW-1185">Reference proteome</keyword>
<proteinExistence type="predicted"/>
<dbReference type="AlphaFoldDB" id="A0A8H4HEN1"/>
<dbReference type="PANTHER" id="PTHR47843">
    <property type="entry name" value="BTB DOMAIN-CONTAINING PROTEIN-RELATED"/>
    <property type="match status" value="1"/>
</dbReference>
<evidence type="ECO:0000313" key="1">
    <source>
        <dbReference type="EMBL" id="KAF4243662.1"/>
    </source>
</evidence>
<accession>A0A8H4HEN1</accession>
<dbReference type="InterPro" id="IPR011333">
    <property type="entry name" value="SKP1/BTB/POZ_sf"/>
</dbReference>
<reference evidence="1" key="2">
    <citation type="submission" date="2020-04" db="EMBL/GenBank/DDBJ databases">
        <authorList>
            <person name="Santos R.A.C."/>
            <person name="Steenwyk J.L."/>
            <person name="Rivero-Menendez O."/>
            <person name="Mead M.E."/>
            <person name="Silva L.P."/>
            <person name="Bastos R.W."/>
            <person name="Alastruey-Izquierdo A."/>
            <person name="Goldman G.H."/>
            <person name="Rokas A."/>
        </authorList>
    </citation>
    <scope>NUCLEOTIDE SEQUENCE</scope>
    <source>
        <strain evidence="1">CNM-CM6805</strain>
    </source>
</reference>
<organism evidence="1 2">
    <name type="scientific">Aspergillus fumigatiaffinis</name>
    <dbReference type="NCBI Taxonomy" id="340414"/>
    <lineage>
        <taxon>Eukaryota</taxon>
        <taxon>Fungi</taxon>
        <taxon>Dikarya</taxon>
        <taxon>Ascomycota</taxon>
        <taxon>Pezizomycotina</taxon>
        <taxon>Eurotiomycetes</taxon>
        <taxon>Eurotiomycetidae</taxon>
        <taxon>Eurotiales</taxon>
        <taxon>Aspergillaceae</taxon>
        <taxon>Aspergillus</taxon>
        <taxon>Aspergillus subgen. Fumigati</taxon>
    </lineage>
</organism>
<evidence type="ECO:0008006" key="3">
    <source>
        <dbReference type="Google" id="ProtNLM"/>
    </source>
</evidence>
<evidence type="ECO:0000313" key="2">
    <source>
        <dbReference type="Proteomes" id="UP000653565"/>
    </source>
</evidence>
<comment type="caution">
    <text evidence="1">The sequence shown here is derived from an EMBL/GenBank/DDBJ whole genome shotgun (WGS) entry which is preliminary data.</text>
</comment>
<dbReference type="Gene3D" id="3.30.710.10">
    <property type="entry name" value="Potassium Channel Kv1.1, Chain A"/>
    <property type="match status" value="1"/>
</dbReference>
<protein>
    <recommendedName>
        <fullName evidence="3">BTB/POZ domain-containing protein</fullName>
    </recommendedName>
</protein>
<dbReference type="EMBL" id="JAAAPX010000010">
    <property type="protein sequence ID" value="KAF4243662.1"/>
    <property type="molecule type" value="Genomic_DNA"/>
</dbReference>
<dbReference type="PANTHER" id="PTHR47843:SF5">
    <property type="entry name" value="BTB_POZ DOMAIN PROTEIN"/>
    <property type="match status" value="1"/>
</dbReference>
<name>A0A8H4HEN1_9EURO</name>
<sequence length="204" mass="23303">MCRGNFVEAETGKIDLPDDDPEAVNIMVQHLYGQSYKDARANSDASCEKDLAIQDARVYAIADKYNIPLLKECAKGEFKAWAAESRRTEPWTHVVEEIRKGNEFSGLHAIIEEQVAEDIDQMLAGDWLSFIDQGMKLGRFSAAFLLRIVKKKNDIFCIQRDQNVRQQFQIIDLKNSIKGYKQVIDELGKQMRSDTYDSDESIAF</sequence>
<dbReference type="CDD" id="cd18186">
    <property type="entry name" value="BTB_POZ_ZBTB_KLHL-like"/>
    <property type="match status" value="1"/>
</dbReference>